<dbReference type="PANTHER" id="PTHR27002">
    <property type="entry name" value="RECEPTOR-LIKE SERINE/THREONINE-PROTEIN KINASE SD1-8"/>
    <property type="match status" value="1"/>
</dbReference>
<dbReference type="Gene3D" id="2.90.10.10">
    <property type="entry name" value="Bulb-type lectin domain"/>
    <property type="match status" value="2"/>
</dbReference>
<dbReference type="Pfam" id="PF11883">
    <property type="entry name" value="DUF3403"/>
    <property type="match status" value="1"/>
</dbReference>
<keyword evidence="11" id="KW-0325">Glycoprotein</keyword>
<evidence type="ECO:0000256" key="8">
    <source>
        <dbReference type="ARBA" id="ARBA00022777"/>
    </source>
</evidence>
<evidence type="ECO:0000259" key="17">
    <source>
        <dbReference type="PROSITE" id="PS50948"/>
    </source>
</evidence>
<dbReference type="Gene3D" id="3.30.200.20">
    <property type="entry name" value="Phosphorylase Kinase, domain 1"/>
    <property type="match status" value="1"/>
</dbReference>
<keyword evidence="19" id="KW-1185">Reference proteome</keyword>
<evidence type="ECO:0000256" key="2">
    <source>
        <dbReference type="ARBA" id="ARBA00012513"/>
    </source>
</evidence>
<dbReference type="FunFam" id="1.10.510.10:FF:000060">
    <property type="entry name" value="G-type lectin S-receptor-like serine/threonine-protein kinase"/>
    <property type="match status" value="1"/>
</dbReference>
<evidence type="ECO:0000256" key="10">
    <source>
        <dbReference type="ARBA" id="ARBA00023157"/>
    </source>
</evidence>
<dbReference type="Proteomes" id="UP001054252">
    <property type="component" value="Unassembled WGS sequence"/>
</dbReference>
<evidence type="ECO:0000256" key="4">
    <source>
        <dbReference type="ARBA" id="ARBA00022527"/>
    </source>
</evidence>
<keyword evidence="10" id="KW-1015">Disulfide bond</keyword>
<evidence type="ECO:0000256" key="14">
    <source>
        <dbReference type="SAM" id="SignalP"/>
    </source>
</evidence>
<dbReference type="SUPFAM" id="SSF56112">
    <property type="entry name" value="Protein kinase-like (PK-like)"/>
    <property type="match status" value="2"/>
</dbReference>
<evidence type="ECO:0000256" key="13">
    <source>
        <dbReference type="ARBA" id="ARBA00048679"/>
    </source>
</evidence>
<evidence type="ECO:0000256" key="6">
    <source>
        <dbReference type="ARBA" id="ARBA00022729"/>
    </source>
</evidence>
<dbReference type="GO" id="GO:0005524">
    <property type="term" value="F:ATP binding"/>
    <property type="evidence" value="ECO:0007669"/>
    <property type="project" value="UniProtKB-KW"/>
</dbReference>
<name>A0AAV5M260_9ROSI</name>
<evidence type="ECO:0000256" key="7">
    <source>
        <dbReference type="ARBA" id="ARBA00022741"/>
    </source>
</evidence>
<evidence type="ECO:0000256" key="12">
    <source>
        <dbReference type="ARBA" id="ARBA00047899"/>
    </source>
</evidence>
<dbReference type="InterPro" id="IPR003609">
    <property type="entry name" value="Pan_app"/>
</dbReference>
<dbReference type="FunFam" id="3.30.200.20:FF:000195">
    <property type="entry name" value="G-type lectin S-receptor-like serine/threonine-protein kinase"/>
    <property type="match status" value="1"/>
</dbReference>
<dbReference type="SMART" id="SM00108">
    <property type="entry name" value="B_lectin"/>
    <property type="match status" value="1"/>
</dbReference>
<proteinExistence type="predicted"/>
<evidence type="ECO:0000256" key="9">
    <source>
        <dbReference type="ARBA" id="ARBA00022840"/>
    </source>
</evidence>
<comment type="catalytic activity">
    <reaction evidence="13">
        <text>L-seryl-[protein] + ATP = O-phospho-L-seryl-[protein] + ADP + H(+)</text>
        <dbReference type="Rhea" id="RHEA:17989"/>
        <dbReference type="Rhea" id="RHEA-COMP:9863"/>
        <dbReference type="Rhea" id="RHEA-COMP:11604"/>
        <dbReference type="ChEBI" id="CHEBI:15378"/>
        <dbReference type="ChEBI" id="CHEBI:29999"/>
        <dbReference type="ChEBI" id="CHEBI:30616"/>
        <dbReference type="ChEBI" id="CHEBI:83421"/>
        <dbReference type="ChEBI" id="CHEBI:456216"/>
        <dbReference type="EC" id="2.7.11.1"/>
    </reaction>
</comment>
<comment type="caution">
    <text evidence="18">The sequence shown here is derived from an EMBL/GenBank/DDBJ whole genome shotgun (WGS) entry which is preliminary data.</text>
</comment>
<dbReference type="InterPro" id="IPR008271">
    <property type="entry name" value="Ser/Thr_kinase_AS"/>
</dbReference>
<reference evidence="18 19" key="1">
    <citation type="journal article" date="2021" name="Commun. Biol.">
        <title>The genome of Shorea leprosula (Dipterocarpaceae) highlights the ecological relevance of drought in aseasonal tropical rainforests.</title>
        <authorList>
            <person name="Ng K.K.S."/>
            <person name="Kobayashi M.J."/>
            <person name="Fawcett J.A."/>
            <person name="Hatakeyama M."/>
            <person name="Paape T."/>
            <person name="Ng C.H."/>
            <person name="Ang C.C."/>
            <person name="Tnah L.H."/>
            <person name="Lee C.T."/>
            <person name="Nishiyama T."/>
            <person name="Sese J."/>
            <person name="O'Brien M.J."/>
            <person name="Copetti D."/>
            <person name="Mohd Noor M.I."/>
            <person name="Ong R.C."/>
            <person name="Putra M."/>
            <person name="Sireger I.Z."/>
            <person name="Indrioko S."/>
            <person name="Kosugi Y."/>
            <person name="Izuno A."/>
            <person name="Isagi Y."/>
            <person name="Lee S.L."/>
            <person name="Shimizu K.K."/>
        </authorList>
    </citation>
    <scope>NUCLEOTIDE SEQUENCE [LARGE SCALE GENOMIC DNA]</scope>
    <source>
        <strain evidence="18">214</strain>
    </source>
</reference>
<keyword evidence="8" id="KW-0418">Kinase</keyword>
<dbReference type="AlphaFoldDB" id="A0AAV5M260"/>
<dbReference type="InterPro" id="IPR001480">
    <property type="entry name" value="Bulb-type_lectin_dom"/>
</dbReference>
<gene>
    <name evidence="18" type="ORF">SLEP1_g50664</name>
</gene>
<dbReference type="Pfam" id="PF08276">
    <property type="entry name" value="PAN_2"/>
    <property type="match status" value="1"/>
</dbReference>
<dbReference type="GO" id="GO:0005886">
    <property type="term" value="C:plasma membrane"/>
    <property type="evidence" value="ECO:0007669"/>
    <property type="project" value="UniProtKB-SubCell"/>
</dbReference>
<keyword evidence="9" id="KW-0067">ATP-binding</keyword>
<feature type="domain" description="Bulb-type lectin" evidence="16">
    <location>
        <begin position="27"/>
        <end position="157"/>
    </location>
</feature>
<organism evidence="18 19">
    <name type="scientific">Rubroshorea leprosula</name>
    <dbReference type="NCBI Taxonomy" id="152421"/>
    <lineage>
        <taxon>Eukaryota</taxon>
        <taxon>Viridiplantae</taxon>
        <taxon>Streptophyta</taxon>
        <taxon>Embryophyta</taxon>
        <taxon>Tracheophyta</taxon>
        <taxon>Spermatophyta</taxon>
        <taxon>Magnoliopsida</taxon>
        <taxon>eudicotyledons</taxon>
        <taxon>Gunneridae</taxon>
        <taxon>Pentapetalae</taxon>
        <taxon>rosids</taxon>
        <taxon>malvids</taxon>
        <taxon>Malvales</taxon>
        <taxon>Dipterocarpaceae</taxon>
        <taxon>Rubroshorea</taxon>
    </lineage>
</organism>
<dbReference type="GO" id="GO:0004674">
    <property type="term" value="F:protein serine/threonine kinase activity"/>
    <property type="evidence" value="ECO:0007669"/>
    <property type="project" value="UniProtKB-KW"/>
</dbReference>
<dbReference type="InterPro" id="IPR036426">
    <property type="entry name" value="Bulb-type_lectin_dom_sf"/>
</dbReference>
<keyword evidence="6 14" id="KW-0732">Signal</keyword>
<dbReference type="EMBL" id="BPVZ01000168">
    <property type="protein sequence ID" value="GKV43364.1"/>
    <property type="molecule type" value="Genomic_DNA"/>
</dbReference>
<sequence length="959" mass="108612">MDSRSRSASLLCFLCLLILSVHSYSWNDAIEQGKQLRYGELLQSSSGIFKLGFFLSSRMKNESYFGLWYDSYRLEGEENDRRVWSPLWIANREAPIFNRSGILVLDSNGNLKILSGETEVITLYHTQTSIKASAILRDDGNFVLQQLNPDGSVKGILWQSFKHPTDTLLPGMKLGITTNLTSGISYFSLASGPYTLGMDPNGTKQLVIWRRGDVYWRSGSWQESSSDFPYIPRHDYGYNFSFTQNENETYFSYTENHLYSFPSIKISYDGELRMSQGANSYRIISCYGPYDYNKGCGKVNLPECRVPECRGTIRLDHDFRYRFGRQGIMFTNGFRFYESDNLTLDACRAKCLLNCSCFAYAATNIEDQTGCEIWTSNGIFRETKSDAPGRTIYIIRSKRNKWWLWLTIAVGGILVLPSLFSYCFVIWKNCISEGDENIDQRTLIKELEGSEFPLLPFGKPKRYKKERNDLHAFGFESIASATNYFSNANKLGEGGFGPVYKGILHDGREVAVKRLSPSSGQGITEFKNEAMLVAKLQHTNLVRVLGFCIQGDEKMLIYEYMPNKSLDSILFDVVKKKILNWKRRFVIIEGIAQGLLYLHKYSRLRVIHRDLKASNILLDNEMNPKISDFGMARIFGENESEENTSKVVGTYGYISPEYAFHGLVSIKTDVFSFGVLLLEIVSGRKNTSRYHTEHPLNLIGFAWQLWTDDKGLELIDPTLDEFCPHDQILRCINIGLLCVQDHAVDRPTMSDVVSMLSNETTSLPEPNQPAFFITTANVKEAGAPKINSHHCSINQSVLCLVNGTNGYISPEYAFHGLVSIKTDVFSFGVLLLEIVSGRKNTSRYHTEHPLNLIGFAWQLWTDDRGLELIDPTLDEFCPHDQILRCINIGLLCVQDHAVDRPTMSDVVSMLSNDEAVSLPEPNQPAFFIATANAKEAGVPKINYDHCSINQVSISVMEAR</sequence>
<protein>
    <recommendedName>
        <fullName evidence="2">non-specific serine/threonine protein kinase</fullName>
        <ecNumber evidence="2">2.7.11.1</ecNumber>
    </recommendedName>
</protein>
<evidence type="ECO:0000259" key="16">
    <source>
        <dbReference type="PROSITE" id="PS50927"/>
    </source>
</evidence>
<evidence type="ECO:0000256" key="11">
    <source>
        <dbReference type="ARBA" id="ARBA00023180"/>
    </source>
</evidence>
<dbReference type="Pfam" id="PF01453">
    <property type="entry name" value="B_lectin"/>
    <property type="match status" value="1"/>
</dbReference>
<dbReference type="InterPro" id="IPR021820">
    <property type="entry name" value="S-locus_recpt_kinase_C"/>
</dbReference>
<keyword evidence="7" id="KW-0547">Nucleotide-binding</keyword>
<evidence type="ECO:0000256" key="3">
    <source>
        <dbReference type="ARBA" id="ARBA00022475"/>
    </source>
</evidence>
<dbReference type="CDD" id="cd00028">
    <property type="entry name" value="B_lectin"/>
    <property type="match status" value="1"/>
</dbReference>
<dbReference type="Pfam" id="PF07714">
    <property type="entry name" value="PK_Tyr_Ser-Thr"/>
    <property type="match status" value="2"/>
</dbReference>
<comment type="catalytic activity">
    <reaction evidence="12">
        <text>L-threonyl-[protein] + ATP = O-phospho-L-threonyl-[protein] + ADP + H(+)</text>
        <dbReference type="Rhea" id="RHEA:46608"/>
        <dbReference type="Rhea" id="RHEA-COMP:11060"/>
        <dbReference type="Rhea" id="RHEA-COMP:11605"/>
        <dbReference type="ChEBI" id="CHEBI:15378"/>
        <dbReference type="ChEBI" id="CHEBI:30013"/>
        <dbReference type="ChEBI" id="CHEBI:30616"/>
        <dbReference type="ChEBI" id="CHEBI:61977"/>
        <dbReference type="ChEBI" id="CHEBI:456216"/>
        <dbReference type="EC" id="2.7.11.1"/>
    </reaction>
</comment>
<evidence type="ECO:0000256" key="1">
    <source>
        <dbReference type="ARBA" id="ARBA00004251"/>
    </source>
</evidence>
<keyword evidence="3" id="KW-1003">Cell membrane</keyword>
<dbReference type="PROSITE" id="PS50011">
    <property type="entry name" value="PROTEIN_KINASE_DOM"/>
    <property type="match status" value="1"/>
</dbReference>
<keyword evidence="3" id="KW-0472">Membrane</keyword>
<feature type="domain" description="Protein kinase" evidence="15">
    <location>
        <begin position="485"/>
        <end position="771"/>
    </location>
</feature>
<keyword evidence="4" id="KW-0723">Serine/threonine-protein kinase</keyword>
<evidence type="ECO:0000256" key="5">
    <source>
        <dbReference type="ARBA" id="ARBA00022679"/>
    </source>
</evidence>
<keyword evidence="5" id="KW-0808">Transferase</keyword>
<feature type="signal peptide" evidence="14">
    <location>
        <begin position="1"/>
        <end position="23"/>
    </location>
</feature>
<dbReference type="EC" id="2.7.11.1" evidence="2"/>
<dbReference type="PANTHER" id="PTHR27002:SF926">
    <property type="entry name" value="OS07G0535800 PROTEIN"/>
    <property type="match status" value="1"/>
</dbReference>
<dbReference type="CDD" id="cd14066">
    <property type="entry name" value="STKc_IRAK"/>
    <property type="match status" value="1"/>
</dbReference>
<evidence type="ECO:0000313" key="18">
    <source>
        <dbReference type="EMBL" id="GKV43364.1"/>
    </source>
</evidence>
<evidence type="ECO:0000313" key="19">
    <source>
        <dbReference type="Proteomes" id="UP001054252"/>
    </source>
</evidence>
<dbReference type="PROSITE" id="PS50948">
    <property type="entry name" value="PAN"/>
    <property type="match status" value="1"/>
</dbReference>
<comment type="subcellular location">
    <subcellularLocation>
        <location evidence="1">Cell membrane</location>
        <topology evidence="1">Single-pass type I membrane protein</topology>
    </subcellularLocation>
</comment>
<dbReference type="PROSITE" id="PS00108">
    <property type="entry name" value="PROTEIN_KINASE_ST"/>
    <property type="match status" value="1"/>
</dbReference>
<dbReference type="InterPro" id="IPR000719">
    <property type="entry name" value="Prot_kinase_dom"/>
</dbReference>
<dbReference type="FunFam" id="1.10.510.10:FF:001722">
    <property type="entry name" value="G-type lectin S-receptor-like serine/threonine-protein kinase B120"/>
    <property type="match status" value="1"/>
</dbReference>
<dbReference type="SMART" id="SM00220">
    <property type="entry name" value="S_TKc"/>
    <property type="match status" value="1"/>
</dbReference>
<evidence type="ECO:0000259" key="15">
    <source>
        <dbReference type="PROSITE" id="PS50011"/>
    </source>
</evidence>
<dbReference type="InterPro" id="IPR011009">
    <property type="entry name" value="Kinase-like_dom_sf"/>
</dbReference>
<feature type="chain" id="PRO_5043719509" description="non-specific serine/threonine protein kinase" evidence="14">
    <location>
        <begin position="24"/>
        <end position="959"/>
    </location>
</feature>
<dbReference type="Gene3D" id="1.10.510.10">
    <property type="entry name" value="Transferase(Phosphotransferase) domain 1"/>
    <property type="match status" value="2"/>
</dbReference>
<dbReference type="PROSITE" id="PS50927">
    <property type="entry name" value="BULB_LECTIN"/>
    <property type="match status" value="1"/>
</dbReference>
<accession>A0AAV5M260</accession>
<dbReference type="SUPFAM" id="SSF51110">
    <property type="entry name" value="alpha-D-mannose-specific plant lectins"/>
    <property type="match status" value="1"/>
</dbReference>
<dbReference type="CDD" id="cd01098">
    <property type="entry name" value="PAN_AP_plant"/>
    <property type="match status" value="1"/>
</dbReference>
<dbReference type="InterPro" id="IPR001245">
    <property type="entry name" value="Ser-Thr/Tyr_kinase_cat_dom"/>
</dbReference>
<feature type="domain" description="Apple" evidence="17">
    <location>
        <begin position="309"/>
        <end position="398"/>
    </location>
</feature>